<dbReference type="Gene3D" id="1.10.150.50">
    <property type="entry name" value="Transcription Factor, Ets-1"/>
    <property type="match status" value="1"/>
</dbReference>
<protein>
    <recommendedName>
        <fullName evidence="2">SAM domain-containing protein</fullName>
    </recommendedName>
</protein>
<feature type="compositionally biased region" description="Low complexity" evidence="1">
    <location>
        <begin position="197"/>
        <end position="210"/>
    </location>
</feature>
<sequence>MGRSCFLLNVAGADELGRDVRPRVERLAAALTAAGLAPTVGGTAGANVAACDVAIACLTVPLMQHTDDAARLEIAAVLRVLGKGRLIAVAMEPRCTKPFSDAFANTALGAALGSSRPIDLSADGALFDEGVQDLVADVLMTNLQPSVVGNSAAAARQCFSETAVPEEIVETEGAVLRARKPSEVKAKVAAVQAAAASAGASPTSSPARRAVPPPPASPSTLTPAAARAAALAAEEKLEGITRPSEVKAMVAAKAAAGTSALGLPSMTLPRRLTDTTLELSQLSVTDVRKLFCGIGLAKYAPQVVKAKVSGTRLAQMDEAGLEALGMGQIHRRNLLGRLERFNESGVPAALLDPVASGGGGA</sequence>
<name>A0A8J5XIJ9_DIALT</name>
<proteinExistence type="predicted"/>
<evidence type="ECO:0000259" key="2">
    <source>
        <dbReference type="Pfam" id="PF00536"/>
    </source>
</evidence>
<dbReference type="InterPro" id="IPR001660">
    <property type="entry name" value="SAM"/>
</dbReference>
<dbReference type="Pfam" id="PF00536">
    <property type="entry name" value="SAM_1"/>
    <property type="match status" value="1"/>
</dbReference>
<reference evidence="3" key="1">
    <citation type="submission" date="2021-05" db="EMBL/GenBank/DDBJ databases">
        <title>The genome of the haptophyte Pavlova lutheri (Diacronema luteri, Pavlovales) - a model for lipid biosynthesis in eukaryotic algae.</title>
        <authorList>
            <person name="Hulatt C.J."/>
            <person name="Posewitz M.C."/>
        </authorList>
    </citation>
    <scope>NUCLEOTIDE SEQUENCE</scope>
    <source>
        <strain evidence="3">NIVA-4/92</strain>
    </source>
</reference>
<dbReference type="Proteomes" id="UP000751190">
    <property type="component" value="Unassembled WGS sequence"/>
</dbReference>
<dbReference type="EMBL" id="JAGTXO010000013">
    <property type="protein sequence ID" value="KAG8464444.1"/>
    <property type="molecule type" value="Genomic_DNA"/>
</dbReference>
<gene>
    <name evidence="3" type="ORF">KFE25_003507</name>
</gene>
<keyword evidence="4" id="KW-1185">Reference proteome</keyword>
<evidence type="ECO:0000256" key="1">
    <source>
        <dbReference type="SAM" id="MobiDB-lite"/>
    </source>
</evidence>
<dbReference type="AlphaFoldDB" id="A0A8J5XIJ9"/>
<organism evidence="3 4">
    <name type="scientific">Diacronema lutheri</name>
    <name type="common">Unicellular marine alga</name>
    <name type="synonym">Monochrysis lutheri</name>
    <dbReference type="NCBI Taxonomy" id="2081491"/>
    <lineage>
        <taxon>Eukaryota</taxon>
        <taxon>Haptista</taxon>
        <taxon>Haptophyta</taxon>
        <taxon>Pavlovophyceae</taxon>
        <taxon>Pavlovales</taxon>
        <taxon>Pavlovaceae</taxon>
        <taxon>Diacronema</taxon>
    </lineage>
</organism>
<feature type="domain" description="SAM" evidence="2">
    <location>
        <begin position="283"/>
        <end position="340"/>
    </location>
</feature>
<dbReference type="SUPFAM" id="SSF47769">
    <property type="entry name" value="SAM/Pointed domain"/>
    <property type="match status" value="1"/>
</dbReference>
<evidence type="ECO:0000313" key="3">
    <source>
        <dbReference type="EMBL" id="KAG8464444.1"/>
    </source>
</evidence>
<dbReference type="InterPro" id="IPR013761">
    <property type="entry name" value="SAM/pointed_sf"/>
</dbReference>
<accession>A0A8J5XIJ9</accession>
<evidence type="ECO:0000313" key="4">
    <source>
        <dbReference type="Proteomes" id="UP000751190"/>
    </source>
</evidence>
<comment type="caution">
    <text evidence="3">The sequence shown here is derived from an EMBL/GenBank/DDBJ whole genome shotgun (WGS) entry which is preliminary data.</text>
</comment>
<feature type="region of interest" description="Disordered" evidence="1">
    <location>
        <begin position="197"/>
        <end position="222"/>
    </location>
</feature>